<dbReference type="GO" id="GO:0005886">
    <property type="term" value="C:plasma membrane"/>
    <property type="evidence" value="ECO:0007669"/>
    <property type="project" value="TreeGrafter"/>
</dbReference>
<dbReference type="AlphaFoldDB" id="A0A829Y824"/>
<dbReference type="EMBL" id="BLJN01000001">
    <property type="protein sequence ID" value="GFE78946.1"/>
    <property type="molecule type" value="Genomic_DNA"/>
</dbReference>
<protein>
    <recommendedName>
        <fullName evidence="10">Beta-monoglucosyldiacylglycerol synthase</fullName>
        <ecNumber evidence="9">2.4.1.336</ecNumber>
    </recommendedName>
    <alternativeName>
        <fullName evidence="11">UDP-glucose:1,2-diacylglycerol 3-beta-D-glucosyltransferase</fullName>
    </alternativeName>
</protein>
<dbReference type="RefSeq" id="WP_161810783.1">
    <property type="nucleotide sequence ID" value="NZ_BLJN01000001.1"/>
</dbReference>
<evidence type="ECO:0000256" key="9">
    <source>
        <dbReference type="ARBA" id="ARBA00066964"/>
    </source>
</evidence>
<evidence type="ECO:0000256" key="4">
    <source>
        <dbReference type="ARBA" id="ARBA00022692"/>
    </source>
</evidence>
<evidence type="ECO:0000313" key="13">
    <source>
        <dbReference type="EMBL" id="GFE78946.1"/>
    </source>
</evidence>
<evidence type="ECO:0000256" key="8">
    <source>
        <dbReference type="ARBA" id="ARBA00053004"/>
    </source>
</evidence>
<dbReference type="GO" id="GO:0016758">
    <property type="term" value="F:hexosyltransferase activity"/>
    <property type="evidence" value="ECO:0007669"/>
    <property type="project" value="TreeGrafter"/>
</dbReference>
<evidence type="ECO:0000256" key="12">
    <source>
        <dbReference type="SAM" id="Phobius"/>
    </source>
</evidence>
<feature type="transmembrane region" description="Helical" evidence="12">
    <location>
        <begin position="340"/>
        <end position="357"/>
    </location>
</feature>
<dbReference type="PANTHER" id="PTHR43867">
    <property type="entry name" value="CELLULOSE SYNTHASE CATALYTIC SUBUNIT A [UDP-FORMING]"/>
    <property type="match status" value="1"/>
</dbReference>
<accession>A0A829Y824</accession>
<dbReference type="Pfam" id="PF13641">
    <property type="entry name" value="Glyco_tranf_2_3"/>
    <property type="match status" value="1"/>
</dbReference>
<comment type="catalytic activity">
    <reaction evidence="8">
        <text>a 1,2-diacyl-sn-glycerol + UDP-alpha-D-glucose = a 1,2-diacyl-3-O-(beta-D-glucopyranosyl)-sn-glycerol + UDP + H(+)</text>
        <dbReference type="Rhea" id="RHEA:17285"/>
        <dbReference type="ChEBI" id="CHEBI:15378"/>
        <dbReference type="ChEBI" id="CHEBI:17815"/>
        <dbReference type="ChEBI" id="CHEBI:58223"/>
        <dbReference type="ChEBI" id="CHEBI:58885"/>
        <dbReference type="ChEBI" id="CHEBI:75799"/>
        <dbReference type="EC" id="2.4.1.336"/>
    </reaction>
</comment>
<dbReference type="FunFam" id="3.90.550.10:FF:000164">
    <property type="entry name" value="Beta-(1-3)-glucosyl transferase"/>
    <property type="match status" value="1"/>
</dbReference>
<feature type="transmembrane region" description="Helical" evidence="12">
    <location>
        <begin position="745"/>
        <end position="767"/>
    </location>
</feature>
<feature type="transmembrane region" description="Helical" evidence="12">
    <location>
        <begin position="369"/>
        <end position="394"/>
    </location>
</feature>
<keyword evidence="5" id="KW-0460">Magnesium</keyword>
<feature type="transmembrane region" description="Helical" evidence="12">
    <location>
        <begin position="797"/>
        <end position="822"/>
    </location>
</feature>
<keyword evidence="2" id="KW-0328">Glycosyltransferase</keyword>
<organism evidence="13 14">
    <name type="scientific">Steroidobacter agaridevorans</name>
    <dbReference type="NCBI Taxonomy" id="2695856"/>
    <lineage>
        <taxon>Bacteria</taxon>
        <taxon>Pseudomonadati</taxon>
        <taxon>Pseudomonadota</taxon>
        <taxon>Gammaproteobacteria</taxon>
        <taxon>Steroidobacterales</taxon>
        <taxon>Steroidobacteraceae</taxon>
        <taxon>Steroidobacter</taxon>
    </lineage>
</organism>
<evidence type="ECO:0000313" key="14">
    <source>
        <dbReference type="Proteomes" id="UP000445000"/>
    </source>
</evidence>
<evidence type="ECO:0000256" key="7">
    <source>
        <dbReference type="ARBA" id="ARBA00023136"/>
    </source>
</evidence>
<evidence type="ECO:0000256" key="6">
    <source>
        <dbReference type="ARBA" id="ARBA00022989"/>
    </source>
</evidence>
<keyword evidence="6 12" id="KW-1133">Transmembrane helix</keyword>
<dbReference type="InterPro" id="IPR029044">
    <property type="entry name" value="Nucleotide-diphossugar_trans"/>
</dbReference>
<feature type="transmembrane region" description="Helical" evidence="12">
    <location>
        <begin position="834"/>
        <end position="860"/>
    </location>
</feature>
<comment type="caution">
    <text evidence="13">The sequence shown here is derived from an EMBL/GenBank/DDBJ whole genome shotgun (WGS) entry which is preliminary data.</text>
</comment>
<dbReference type="InterPro" id="IPR017853">
    <property type="entry name" value="GH"/>
</dbReference>
<dbReference type="Gene3D" id="3.90.550.10">
    <property type="entry name" value="Spore Coat Polysaccharide Biosynthesis Protein SpsA, Chain A"/>
    <property type="match status" value="1"/>
</dbReference>
<name>A0A829Y824_9GAMM</name>
<evidence type="ECO:0000256" key="1">
    <source>
        <dbReference type="ARBA" id="ARBA00004141"/>
    </source>
</evidence>
<keyword evidence="4 12" id="KW-0812">Transmembrane</keyword>
<feature type="transmembrane region" description="Helical" evidence="12">
    <location>
        <begin position="308"/>
        <end position="328"/>
    </location>
</feature>
<dbReference type="PANTHER" id="PTHR43867:SF4">
    <property type="entry name" value="BETA-(1-3)-GLUCOSYL TRANSFERASE"/>
    <property type="match status" value="1"/>
</dbReference>
<comment type="subcellular location">
    <subcellularLocation>
        <location evidence="1">Membrane</location>
        <topology evidence="1">Multi-pass membrane protein</topology>
    </subcellularLocation>
</comment>
<reference evidence="14" key="1">
    <citation type="submission" date="2020-01" db="EMBL/GenBank/DDBJ databases">
        <title>'Steroidobacter agaridevorans' sp. nov., agar-degrading bacteria isolated from rhizosphere soils.</title>
        <authorList>
            <person name="Ikenaga M."/>
            <person name="Kataoka M."/>
            <person name="Murouchi A."/>
            <person name="Katsuragi S."/>
            <person name="Sakai M."/>
        </authorList>
    </citation>
    <scope>NUCLEOTIDE SEQUENCE [LARGE SCALE GENOMIC DNA]</scope>
    <source>
        <strain evidence="14">YU21-B</strain>
    </source>
</reference>
<dbReference type="EC" id="2.4.1.336" evidence="9"/>
<dbReference type="CDD" id="cd06435">
    <property type="entry name" value="CESA_NdvC_like"/>
    <property type="match status" value="1"/>
</dbReference>
<proteinExistence type="predicted"/>
<keyword evidence="14" id="KW-1185">Reference proteome</keyword>
<evidence type="ECO:0000256" key="2">
    <source>
        <dbReference type="ARBA" id="ARBA00022676"/>
    </source>
</evidence>
<evidence type="ECO:0000256" key="3">
    <source>
        <dbReference type="ARBA" id="ARBA00022679"/>
    </source>
</evidence>
<dbReference type="Proteomes" id="UP000445000">
    <property type="component" value="Unassembled WGS sequence"/>
</dbReference>
<sequence length="887" mass="98793">MKWSGFLVAAVFAALTFGLWAYVNRPTAEPPWPARVQGMAFSPFQAGQDPFVQALPDEQQIDSDLRLLAGKVTAVRSYSTLKSLGRIPELAARYDLKVTVGAWLDRRLATNDKEVAAAIELARQHPNVIRLVIGNEAILRGDLTVAQLTQQLDRVREAVAQPVSTAEPWHVWLKYPELVEHVDYLAVHLLPYWEGIPVDRAIEYVVSNMEQLHRAYPSKPIVIAEVGWPSDGRTRGGAVASTSNQAMFLRRFLDLARREGYVYYLMEAFDQPWKARYQGAVEAYWGVYDVYRQPKFAFVEPIVRIPQWQTLAAVSVAISTVILALLYIHSLALGTRGRSLLAVVVYGVATTLVWIIYDYSRRYLTVSSILIGTLLILGMLGVIAVLITEALEWAEARWGKPRKRPFDLSAIDMPVLPKVSIHVPAFNEPPEMLIDTLDALAALDYPDYEVIVVDNNTPDLATWRPVEEHCRTLGERFKFYHVAPLKGFKAGALNYALKHTATDARVVAVIDSDYKVEPHWLRTLVPAFADDNLAIVQSPQDYRDAEESAFKAMCYAEYRGFFHIGMVVRNERNAIIQHGTMTLVRHSALTRVGGWAEWCITEDAELGLRLFEHGYEAQYLPATYGRGLMPETFIDYKKQRFRWAYGAVQILRAHADVLLSSDARLTKGQRYHFIAGWLPWMMDGLNLVFNLFALVWSAAMIVAPHRFDPPLMMFSVLPLALFAFKLAKLAHLYASRVGANIRQTLAAALAGLALSHVVSVAVVQGLLTRSQPFFRTPKGKQPHALIEGFAAARAETAWMVVLVLAAVGLTGQYTIAPGLVVGIPEELKAPDVSLWVAVLLIQAIPHAASLVMSLISALSLPARWLGRPPMSTGVPAATPFRAQDSAD</sequence>
<dbReference type="SUPFAM" id="SSF51445">
    <property type="entry name" value="(Trans)glycosidases"/>
    <property type="match status" value="1"/>
</dbReference>
<feature type="transmembrane region" description="Helical" evidence="12">
    <location>
        <begin position="711"/>
        <end position="733"/>
    </location>
</feature>
<dbReference type="InterPro" id="IPR050321">
    <property type="entry name" value="Glycosyltr_2/OpgH_subfam"/>
</dbReference>
<evidence type="ECO:0000256" key="11">
    <source>
        <dbReference type="ARBA" id="ARBA00078564"/>
    </source>
</evidence>
<keyword evidence="3 13" id="KW-0808">Transferase</keyword>
<dbReference type="Gene3D" id="3.20.20.80">
    <property type="entry name" value="Glycosidases"/>
    <property type="match status" value="1"/>
</dbReference>
<dbReference type="SUPFAM" id="SSF53448">
    <property type="entry name" value="Nucleotide-diphospho-sugar transferases"/>
    <property type="match status" value="1"/>
</dbReference>
<keyword evidence="7 12" id="KW-0472">Membrane</keyword>
<gene>
    <name evidence="13" type="primary">ndvB</name>
    <name evidence="13" type="ORF">GCM10011487_09460</name>
</gene>
<evidence type="ECO:0000256" key="10">
    <source>
        <dbReference type="ARBA" id="ARBA00068721"/>
    </source>
</evidence>
<evidence type="ECO:0000256" key="5">
    <source>
        <dbReference type="ARBA" id="ARBA00022842"/>
    </source>
</evidence>